<feature type="compositionally biased region" description="Basic and acidic residues" evidence="10">
    <location>
        <begin position="193"/>
        <end position="205"/>
    </location>
</feature>
<dbReference type="GO" id="GO:0008270">
    <property type="term" value="F:zinc ion binding"/>
    <property type="evidence" value="ECO:0007669"/>
    <property type="project" value="UniProtKB-KW"/>
</dbReference>
<evidence type="ECO:0000256" key="3">
    <source>
        <dbReference type="ARBA" id="ARBA00012483"/>
    </source>
</evidence>
<dbReference type="SUPFAM" id="SSF57850">
    <property type="entry name" value="RING/U-box"/>
    <property type="match status" value="1"/>
</dbReference>
<dbReference type="Proteomes" id="UP000694562">
    <property type="component" value="Unplaced"/>
</dbReference>
<proteinExistence type="predicted"/>
<dbReference type="CDD" id="cd16800">
    <property type="entry name" value="RING-H2_RNF115"/>
    <property type="match status" value="1"/>
</dbReference>
<dbReference type="AlphaFoldDB" id="A0A8C4URE7"/>
<keyword evidence="8" id="KW-0862">Zinc</keyword>
<dbReference type="InterPro" id="IPR051834">
    <property type="entry name" value="RING_finger_E3_ligase"/>
</dbReference>
<dbReference type="FunFam" id="3.30.40.10:FF:000069">
    <property type="entry name" value="E3 ubiquitin-protein ligase RNF115"/>
    <property type="match status" value="1"/>
</dbReference>
<evidence type="ECO:0000313" key="12">
    <source>
        <dbReference type="Ensembl" id="ENSFTIP00000013587.1"/>
    </source>
</evidence>
<evidence type="ECO:0000256" key="4">
    <source>
        <dbReference type="ARBA" id="ARBA00022679"/>
    </source>
</evidence>
<name>A0A8C4URE7_FALTI</name>
<dbReference type="OrthoDB" id="8062037at2759"/>
<dbReference type="PANTHER" id="PTHR45931:SF3">
    <property type="entry name" value="RING ZINC FINGER-CONTAINING PROTEIN"/>
    <property type="match status" value="1"/>
</dbReference>
<organism evidence="12 13">
    <name type="scientific">Falco tinnunculus</name>
    <name type="common">Common kestrel</name>
    <dbReference type="NCBI Taxonomy" id="100819"/>
    <lineage>
        <taxon>Eukaryota</taxon>
        <taxon>Metazoa</taxon>
        <taxon>Chordata</taxon>
        <taxon>Craniata</taxon>
        <taxon>Vertebrata</taxon>
        <taxon>Euteleostomi</taxon>
        <taxon>Archelosauria</taxon>
        <taxon>Archosauria</taxon>
        <taxon>Dinosauria</taxon>
        <taxon>Saurischia</taxon>
        <taxon>Theropoda</taxon>
        <taxon>Coelurosauria</taxon>
        <taxon>Aves</taxon>
        <taxon>Neognathae</taxon>
        <taxon>Neoaves</taxon>
        <taxon>Telluraves</taxon>
        <taxon>Australaves</taxon>
        <taxon>Falconiformes</taxon>
        <taxon>Falconidae</taxon>
        <taxon>Falco</taxon>
    </lineage>
</organism>
<feature type="region of interest" description="Disordered" evidence="10">
    <location>
        <begin position="369"/>
        <end position="400"/>
    </location>
</feature>
<keyword evidence="6 9" id="KW-0863">Zinc-finger</keyword>
<evidence type="ECO:0000256" key="8">
    <source>
        <dbReference type="ARBA" id="ARBA00022833"/>
    </source>
</evidence>
<keyword evidence="13" id="KW-1185">Reference proteome</keyword>
<dbReference type="Ensembl" id="ENSFTIT00000014170.1">
    <property type="protein sequence ID" value="ENSFTIP00000013587.1"/>
    <property type="gene ID" value="ENSFTIG00000009045.1"/>
</dbReference>
<evidence type="ECO:0000256" key="9">
    <source>
        <dbReference type="PROSITE-ProRule" id="PRU00175"/>
    </source>
</evidence>
<feature type="domain" description="RING-type" evidence="11">
    <location>
        <begin position="324"/>
        <end position="365"/>
    </location>
</feature>
<comment type="catalytic activity">
    <reaction evidence="1">
        <text>S-ubiquitinyl-[E2 ubiquitin-conjugating enzyme]-L-cysteine + [acceptor protein]-L-lysine = [E2 ubiquitin-conjugating enzyme]-L-cysteine + N(6)-ubiquitinyl-[acceptor protein]-L-lysine.</text>
        <dbReference type="EC" id="2.3.2.27"/>
    </reaction>
</comment>
<protein>
    <recommendedName>
        <fullName evidence="3">RING-type E3 ubiquitin transferase</fullName>
        <ecNumber evidence="3">2.3.2.27</ecNumber>
    </recommendedName>
</protein>
<keyword evidence="4" id="KW-0808">Transferase</keyword>
<comment type="pathway">
    <text evidence="2">Protein modification; protein ubiquitination.</text>
</comment>
<evidence type="ECO:0000256" key="1">
    <source>
        <dbReference type="ARBA" id="ARBA00000900"/>
    </source>
</evidence>
<evidence type="ECO:0000256" key="2">
    <source>
        <dbReference type="ARBA" id="ARBA00004906"/>
    </source>
</evidence>
<dbReference type="PANTHER" id="PTHR45931">
    <property type="entry name" value="SI:CH211-59O9.10"/>
    <property type="match status" value="1"/>
</dbReference>
<evidence type="ECO:0000256" key="10">
    <source>
        <dbReference type="SAM" id="MobiDB-lite"/>
    </source>
</evidence>
<keyword evidence="7" id="KW-0833">Ubl conjugation pathway</keyword>
<feature type="region of interest" description="Disordered" evidence="10">
    <location>
        <begin position="190"/>
        <end position="234"/>
    </location>
</feature>
<reference evidence="12" key="2">
    <citation type="submission" date="2025-09" db="UniProtKB">
        <authorList>
            <consortium name="Ensembl"/>
        </authorList>
    </citation>
    <scope>IDENTIFICATION</scope>
</reference>
<dbReference type="PROSITE" id="PS50089">
    <property type="entry name" value="ZF_RING_2"/>
    <property type="match status" value="1"/>
</dbReference>
<dbReference type="GO" id="GO:0005634">
    <property type="term" value="C:nucleus"/>
    <property type="evidence" value="ECO:0007669"/>
    <property type="project" value="TreeGrafter"/>
</dbReference>
<accession>A0A8C4URE7</accession>
<dbReference type="Pfam" id="PF13639">
    <property type="entry name" value="zf-RING_2"/>
    <property type="match status" value="1"/>
</dbReference>
<dbReference type="EC" id="2.3.2.27" evidence="3"/>
<evidence type="ECO:0000313" key="13">
    <source>
        <dbReference type="Proteomes" id="UP000694562"/>
    </source>
</evidence>
<evidence type="ECO:0000256" key="6">
    <source>
        <dbReference type="ARBA" id="ARBA00022771"/>
    </source>
</evidence>
<reference evidence="12" key="1">
    <citation type="submission" date="2025-08" db="UniProtKB">
        <authorList>
            <consortium name="Ensembl"/>
        </authorList>
    </citation>
    <scope>IDENTIFICATION</scope>
</reference>
<keyword evidence="5" id="KW-0479">Metal-binding</keyword>
<dbReference type="Gene3D" id="3.30.40.10">
    <property type="entry name" value="Zinc/RING finger domain, C3HC4 (zinc finger)"/>
    <property type="match status" value="1"/>
</dbReference>
<dbReference type="GO" id="GO:0000209">
    <property type="term" value="P:protein polyubiquitination"/>
    <property type="evidence" value="ECO:0007669"/>
    <property type="project" value="UniProtKB-ARBA"/>
</dbReference>
<dbReference type="InterPro" id="IPR001841">
    <property type="entry name" value="Znf_RING"/>
</dbReference>
<dbReference type="SMART" id="SM00184">
    <property type="entry name" value="RING"/>
    <property type="match status" value="1"/>
</dbReference>
<dbReference type="OMA" id="KQFFCHQ"/>
<evidence type="ECO:0000256" key="5">
    <source>
        <dbReference type="ARBA" id="ARBA00022723"/>
    </source>
</evidence>
<feature type="compositionally biased region" description="Low complexity" evidence="10">
    <location>
        <begin position="381"/>
        <end position="392"/>
    </location>
</feature>
<dbReference type="GO" id="GO:0006511">
    <property type="term" value="P:ubiquitin-dependent protein catabolic process"/>
    <property type="evidence" value="ECO:0007669"/>
    <property type="project" value="TreeGrafter"/>
</dbReference>
<sequence>MGGVVPGVRSSGGCSRGRPRGASFSVLPSLASYHPPPAADPAVPALQPRSRAWEASGLSSSLSPFKSFAATEQTHPPPSCFTGDQHLATGPGQARRERCVSEPFGLGFCGLGRGAALCPGDVSGKLPLSSQEYTCPRCESGFIEEVTDDSSFLDGSGIDDSPSTQFAELWDHLDHTMFFPDFRPFLSSSSLDQDSRDNERGHQAHADLWGPSRPPRLPMTRRYRSRGSSRPDRSPAIEGIIQQIFAGFFANSAIPGSQHPFSWSGMLHSNPGDYAWGQSGLDAIVTQLLGQLENTGPPPADKEKISSLPTVTVTQEQVDTGLECPVCKEDYTVAEQVRQLPCNHFFHSNCIVPWLELHDTCPVCRKSLKGEDSTRQTQNPEASASNSFSSESQLHDRWTF</sequence>
<evidence type="ECO:0000259" key="11">
    <source>
        <dbReference type="PROSITE" id="PS50089"/>
    </source>
</evidence>
<dbReference type="GO" id="GO:0061630">
    <property type="term" value="F:ubiquitin protein ligase activity"/>
    <property type="evidence" value="ECO:0007669"/>
    <property type="project" value="UniProtKB-EC"/>
</dbReference>
<dbReference type="InterPro" id="IPR013083">
    <property type="entry name" value="Znf_RING/FYVE/PHD"/>
</dbReference>
<evidence type="ECO:0000256" key="7">
    <source>
        <dbReference type="ARBA" id="ARBA00022786"/>
    </source>
</evidence>